<evidence type="ECO:0000256" key="2">
    <source>
        <dbReference type="SAM" id="Phobius"/>
    </source>
</evidence>
<dbReference type="EMBL" id="CP080598">
    <property type="protein sequence ID" value="QYX31789.1"/>
    <property type="molecule type" value="Genomic_DNA"/>
</dbReference>
<accession>A0ABX8WZG9</accession>
<gene>
    <name evidence="3" type="ORF">K2F26_23985</name>
</gene>
<dbReference type="InterPro" id="IPR021883">
    <property type="entry name" value="LPA1-like"/>
</dbReference>
<protein>
    <submittedName>
        <fullName evidence="3">DUF3493 domain-containing protein</fullName>
    </submittedName>
</protein>
<sequence length="110" mass="12471">MVDPNLKNRLKAEMASPYRGLRQFIYIGVGASGFIGAFVFFFQILAGINIDSSLLNFALQAGIVALMVFLWRWEQRRSKEVGVRSQKSGVQGVRSQESGEEIRKKSFRRI</sequence>
<reference evidence="3 4" key="1">
    <citation type="journal article" date="2022" name="J. Am. Chem. Soc.">
        <title>Biosynthesis of Guanitoxin Enables Global Environmental Detection in Freshwater Cyanobacteria.</title>
        <authorList>
            <person name="Lima S.T."/>
            <person name="Fallon T.R."/>
            <person name="Cordoza J.L."/>
            <person name="Chekan J.R."/>
            <person name="Delbaje E."/>
            <person name="Hopiavuori A.R."/>
            <person name="Alvarenga D.O."/>
            <person name="Wood S.M."/>
            <person name="Luhavaya H."/>
            <person name="Baumgartner J.T."/>
            <person name="Dorr F.A."/>
            <person name="Etchegaray A."/>
            <person name="Pinto E."/>
            <person name="McKinnie S.M.K."/>
            <person name="Fiore M.F."/>
            <person name="Moore B.S."/>
        </authorList>
    </citation>
    <scope>NUCLEOTIDE SEQUENCE [LARGE SCALE GENOMIC DNA]</scope>
    <source>
        <strain evidence="3 4">ITEP-024</strain>
    </source>
</reference>
<feature type="compositionally biased region" description="Polar residues" evidence="1">
    <location>
        <begin position="85"/>
        <end position="96"/>
    </location>
</feature>
<keyword evidence="2" id="KW-0472">Membrane</keyword>
<evidence type="ECO:0000313" key="3">
    <source>
        <dbReference type="EMBL" id="QYX31789.1"/>
    </source>
</evidence>
<keyword evidence="2" id="KW-1133">Transmembrane helix</keyword>
<evidence type="ECO:0000313" key="4">
    <source>
        <dbReference type="Proteomes" id="UP000826540"/>
    </source>
</evidence>
<feature type="transmembrane region" description="Helical" evidence="2">
    <location>
        <begin position="24"/>
        <end position="48"/>
    </location>
</feature>
<feature type="region of interest" description="Disordered" evidence="1">
    <location>
        <begin position="82"/>
        <end position="110"/>
    </location>
</feature>
<feature type="transmembrane region" description="Helical" evidence="2">
    <location>
        <begin position="54"/>
        <end position="71"/>
    </location>
</feature>
<name>A0ABX8WZG9_9CYAN</name>
<keyword evidence="4" id="KW-1185">Reference proteome</keyword>
<dbReference type="Pfam" id="PF11998">
    <property type="entry name" value="DUF3493"/>
    <property type="match status" value="1"/>
</dbReference>
<evidence type="ECO:0000256" key="1">
    <source>
        <dbReference type="SAM" id="MobiDB-lite"/>
    </source>
</evidence>
<dbReference type="Proteomes" id="UP000826540">
    <property type="component" value="Chromosome"/>
</dbReference>
<proteinExistence type="predicted"/>
<organism evidence="3 4">
    <name type="scientific">Sphaerospermopsis torques-reginae ITEP-024</name>
    <dbReference type="NCBI Taxonomy" id="984208"/>
    <lineage>
        <taxon>Bacteria</taxon>
        <taxon>Bacillati</taxon>
        <taxon>Cyanobacteriota</taxon>
        <taxon>Cyanophyceae</taxon>
        <taxon>Nostocales</taxon>
        <taxon>Aphanizomenonaceae</taxon>
        <taxon>Sphaerospermopsis</taxon>
        <taxon>Sphaerospermopsis torques-reginae</taxon>
    </lineage>
</organism>
<keyword evidence="2" id="KW-0812">Transmembrane</keyword>